<protein>
    <submittedName>
        <fullName evidence="1">Uncharacterized protein</fullName>
    </submittedName>
</protein>
<organism evidence="1 2">
    <name type="scientific">Gibbsiella dentisursi</name>
    <dbReference type="NCBI Taxonomy" id="796890"/>
    <lineage>
        <taxon>Bacteria</taxon>
        <taxon>Pseudomonadati</taxon>
        <taxon>Pseudomonadota</taxon>
        <taxon>Gammaproteobacteria</taxon>
        <taxon>Enterobacterales</taxon>
        <taxon>Yersiniaceae</taxon>
        <taxon>Gibbsiella</taxon>
    </lineage>
</organism>
<comment type="caution">
    <text evidence="1">The sequence shown here is derived from an EMBL/GenBank/DDBJ whole genome shotgun (WGS) entry which is preliminary data.</text>
</comment>
<dbReference type="Proteomes" id="UP001499994">
    <property type="component" value="Unassembled WGS sequence"/>
</dbReference>
<dbReference type="RefSeq" id="WP_346082716.1">
    <property type="nucleotide sequence ID" value="NZ_BAABDG010000010.1"/>
</dbReference>
<dbReference type="EMBL" id="BAABDG010000010">
    <property type="protein sequence ID" value="GAA3911623.1"/>
    <property type="molecule type" value="Genomic_DNA"/>
</dbReference>
<gene>
    <name evidence="1" type="ORF">GCM10022405_40970</name>
</gene>
<proteinExistence type="predicted"/>
<evidence type="ECO:0000313" key="2">
    <source>
        <dbReference type="Proteomes" id="UP001499994"/>
    </source>
</evidence>
<keyword evidence="2" id="KW-1185">Reference proteome</keyword>
<accession>A0ABP7M3Z8</accession>
<evidence type="ECO:0000313" key="1">
    <source>
        <dbReference type="EMBL" id="GAA3911623.1"/>
    </source>
</evidence>
<name>A0ABP7M3Z8_9GAMM</name>
<sequence>MKWILIFWLSHGFYDSFGTPTTAVEFNDEASCKAAFQQIKAVNDGEFRLRGVCVKKDESSNHG</sequence>
<reference evidence="2" key="1">
    <citation type="journal article" date="2019" name="Int. J. Syst. Evol. Microbiol.">
        <title>The Global Catalogue of Microorganisms (GCM) 10K type strain sequencing project: providing services to taxonomists for standard genome sequencing and annotation.</title>
        <authorList>
            <consortium name="The Broad Institute Genomics Platform"/>
            <consortium name="The Broad Institute Genome Sequencing Center for Infectious Disease"/>
            <person name="Wu L."/>
            <person name="Ma J."/>
        </authorList>
    </citation>
    <scope>NUCLEOTIDE SEQUENCE [LARGE SCALE GENOMIC DNA]</scope>
    <source>
        <strain evidence="2">JCM 17201</strain>
    </source>
</reference>